<dbReference type="PANTHER" id="PTHR30521">
    <property type="entry name" value="DEFERROCHELATASE/PEROXIDASE"/>
    <property type="match status" value="1"/>
</dbReference>
<dbReference type="GO" id="GO:0020037">
    <property type="term" value="F:heme binding"/>
    <property type="evidence" value="ECO:0007669"/>
    <property type="project" value="InterPro"/>
</dbReference>
<accession>A0A9X7BPN4</accession>
<comment type="caution">
    <text evidence="12">The sequence shown here is derived from an EMBL/GenBank/DDBJ whole genome shotgun (WGS) entry which is preliminary data.</text>
</comment>
<evidence type="ECO:0000256" key="7">
    <source>
        <dbReference type="ARBA" id="ARBA00023004"/>
    </source>
</evidence>
<evidence type="ECO:0000256" key="8">
    <source>
        <dbReference type="ARBA" id="ARBA00025737"/>
    </source>
</evidence>
<comment type="cofactor">
    <cofactor evidence="1">
        <name>heme b</name>
        <dbReference type="ChEBI" id="CHEBI:60344"/>
    </cofactor>
</comment>
<dbReference type="GO" id="GO:0004601">
    <property type="term" value="F:peroxidase activity"/>
    <property type="evidence" value="ECO:0007669"/>
    <property type="project" value="UniProtKB-KW"/>
</dbReference>
<keyword evidence="4" id="KW-0479">Metal-binding</keyword>
<protein>
    <submittedName>
        <fullName evidence="12">Peroxidase</fullName>
    </submittedName>
</protein>
<evidence type="ECO:0000256" key="3">
    <source>
        <dbReference type="ARBA" id="ARBA00022617"/>
    </source>
</evidence>
<dbReference type="InterPro" id="IPR011008">
    <property type="entry name" value="Dimeric_a/b-barrel"/>
</dbReference>
<dbReference type="AlphaFoldDB" id="A0A9X7BPN4"/>
<keyword evidence="2 12" id="KW-0575">Peroxidase</keyword>
<dbReference type="EMBL" id="NVDU01000024">
    <property type="protein sequence ID" value="PFV31423.1"/>
    <property type="molecule type" value="Genomic_DNA"/>
</dbReference>
<evidence type="ECO:0000256" key="5">
    <source>
        <dbReference type="ARBA" id="ARBA00022729"/>
    </source>
</evidence>
<dbReference type="SUPFAM" id="SSF54909">
    <property type="entry name" value="Dimeric alpha+beta barrel"/>
    <property type="match status" value="1"/>
</dbReference>
<feature type="domain" description="Dyp-type peroxidase C-terminal" evidence="10">
    <location>
        <begin position="387"/>
        <end position="476"/>
    </location>
</feature>
<gene>
    <name evidence="12" type="ORF">COK99_12870</name>
</gene>
<dbReference type="NCBIfam" id="TIGR01413">
    <property type="entry name" value="Dyp_perox_fam"/>
    <property type="match status" value="1"/>
</dbReference>
<evidence type="ECO:0000256" key="2">
    <source>
        <dbReference type="ARBA" id="ARBA00022559"/>
    </source>
</evidence>
<feature type="region of interest" description="Disordered" evidence="9">
    <location>
        <begin position="129"/>
        <end position="151"/>
    </location>
</feature>
<evidence type="ECO:0000313" key="12">
    <source>
        <dbReference type="EMBL" id="PFV31423.1"/>
    </source>
</evidence>
<dbReference type="Pfam" id="PF21105">
    <property type="entry name" value="DyP_N"/>
    <property type="match status" value="1"/>
</dbReference>
<keyword evidence="7" id="KW-0408">Iron</keyword>
<organism evidence="12 13">
    <name type="scientific">Bacillus thuringiensis</name>
    <dbReference type="NCBI Taxonomy" id="1428"/>
    <lineage>
        <taxon>Bacteria</taxon>
        <taxon>Bacillati</taxon>
        <taxon>Bacillota</taxon>
        <taxon>Bacilli</taxon>
        <taxon>Bacillales</taxon>
        <taxon>Bacillaceae</taxon>
        <taxon>Bacillus</taxon>
        <taxon>Bacillus cereus group</taxon>
    </lineage>
</organism>
<dbReference type="Pfam" id="PF20628">
    <property type="entry name" value="Dyp_perox_C"/>
    <property type="match status" value="1"/>
</dbReference>
<sequence>MAPFENEELNKNNVAPLEQEPLLHVDQIQGNILGGFNKDFQQFLFFEIVDPNLAKQWIQSISSQISTTQEVVTFNRLYQMMWARRGSEPTGLIATWMNIAFSYAGLKKLVSEESLKDFSKNGPFALGMKKRSGKLGDPRDQTSEGNPKNWVIGGDANSPEILLIIASDSELELDKKVQEIKKNSTIESGLKLVYEEAGRNRNDLPGHEHFGFRDGISQPAVRGRFSTASGDMLTKRWIDPSDKAFLTDAEPGEKLVWPGEFVFGYPSQNDQSLDPVPVENEDLPIKYGVPVWANNGSFLVVRRLRQDVAGFWEFVLEKAKELNMCPTLMGTKMVGRWPSGAPLMRSPETDNQELAEDNHANNHFLYGSDTTNIKLSPNLNYADPFPQAKEDSFGRRCPISAHIRKVNPRDSATDIVSEFSSLTRRILRRGIPFGSPLNVNLSMPPYNDMENGNRGLMFLCYQTRIDFQFEFLTKGWANSPELPVGSKCTNSVDICPPPGEDPIIGQNGDGNRGRTFTYTTNKSMDIMKEFVIPTGGEYYFQPSVDALKTVIGRQA</sequence>
<proteinExistence type="inferred from homology"/>
<dbReference type="PANTHER" id="PTHR30521:SF4">
    <property type="entry name" value="DEFERROCHELATASE"/>
    <property type="match status" value="1"/>
</dbReference>
<dbReference type="PROSITE" id="PS51404">
    <property type="entry name" value="DYP_PEROXIDASE"/>
    <property type="match status" value="1"/>
</dbReference>
<evidence type="ECO:0000256" key="6">
    <source>
        <dbReference type="ARBA" id="ARBA00023002"/>
    </source>
</evidence>
<keyword evidence="3" id="KW-0349">Heme</keyword>
<feature type="domain" description="DyP dimeric alpha+beta barrel" evidence="11">
    <location>
        <begin position="27"/>
        <end position="201"/>
    </location>
</feature>
<dbReference type="GO" id="GO:0005829">
    <property type="term" value="C:cytosol"/>
    <property type="evidence" value="ECO:0007669"/>
    <property type="project" value="TreeGrafter"/>
</dbReference>
<comment type="similarity">
    <text evidence="8">Belongs to the DyP-type peroxidase family.</text>
</comment>
<reference evidence="12 13" key="1">
    <citation type="submission" date="2017-09" db="EMBL/GenBank/DDBJ databases">
        <title>Large-scale bioinformatics analysis of Bacillus genomes uncovers conserved roles of natural products in bacterial physiology.</title>
        <authorList>
            <consortium name="Agbiome Team Llc"/>
            <person name="Bleich R.M."/>
            <person name="Grubbs K.J."/>
            <person name="Santa Maria K.C."/>
            <person name="Allen S.E."/>
            <person name="Farag S."/>
            <person name="Shank E.A."/>
            <person name="Bowers A."/>
        </authorList>
    </citation>
    <scope>NUCLEOTIDE SEQUENCE [LARGE SCALE GENOMIC DNA]</scope>
    <source>
        <strain evidence="12 13">AFS060060</strain>
    </source>
</reference>
<dbReference type="GO" id="GO:0046872">
    <property type="term" value="F:metal ion binding"/>
    <property type="evidence" value="ECO:0007669"/>
    <property type="project" value="UniProtKB-KW"/>
</dbReference>
<dbReference type="InterPro" id="IPR006314">
    <property type="entry name" value="Dyp_peroxidase"/>
</dbReference>
<evidence type="ECO:0000259" key="10">
    <source>
        <dbReference type="Pfam" id="PF20628"/>
    </source>
</evidence>
<name>A0A9X7BPN4_BACTU</name>
<dbReference type="InterPro" id="IPR049509">
    <property type="entry name" value="DyP_N"/>
</dbReference>
<dbReference type="InterPro" id="IPR048328">
    <property type="entry name" value="Dyp_perox_C"/>
</dbReference>
<evidence type="ECO:0000313" key="13">
    <source>
        <dbReference type="Proteomes" id="UP000223366"/>
    </source>
</evidence>
<dbReference type="RefSeq" id="WP_098685754.1">
    <property type="nucleotide sequence ID" value="NZ_NVDU01000024.1"/>
</dbReference>
<keyword evidence="5" id="KW-0732">Signal</keyword>
<evidence type="ECO:0000256" key="4">
    <source>
        <dbReference type="ARBA" id="ARBA00022723"/>
    </source>
</evidence>
<dbReference type="Proteomes" id="UP000223366">
    <property type="component" value="Unassembled WGS sequence"/>
</dbReference>
<keyword evidence="6" id="KW-0560">Oxidoreductase</keyword>
<evidence type="ECO:0000256" key="1">
    <source>
        <dbReference type="ARBA" id="ARBA00001970"/>
    </source>
</evidence>
<evidence type="ECO:0000259" key="11">
    <source>
        <dbReference type="Pfam" id="PF21105"/>
    </source>
</evidence>
<evidence type="ECO:0000256" key="9">
    <source>
        <dbReference type="SAM" id="MobiDB-lite"/>
    </source>
</evidence>